<evidence type="ECO:0000313" key="2">
    <source>
        <dbReference type="Proteomes" id="UP000271708"/>
    </source>
</evidence>
<name>A0A650GFS2_9MICO</name>
<organism evidence="1 2">
    <name type="scientific">Janibacter melonis</name>
    <dbReference type="NCBI Taxonomy" id="262209"/>
    <lineage>
        <taxon>Bacteria</taxon>
        <taxon>Bacillati</taxon>
        <taxon>Actinomycetota</taxon>
        <taxon>Actinomycetes</taxon>
        <taxon>Micrococcales</taxon>
        <taxon>Intrasporangiaceae</taxon>
        <taxon>Janibacter</taxon>
    </lineage>
</organism>
<geneLocation type="plasmid" evidence="1">
    <name>unnamed</name>
</geneLocation>
<accession>A0A650GFS2</accession>
<dbReference type="SUPFAM" id="SSF102712">
    <property type="entry name" value="JAB1/MPN domain"/>
    <property type="match status" value="1"/>
</dbReference>
<proteinExistence type="predicted"/>
<keyword evidence="1" id="KW-0614">Plasmid</keyword>
<dbReference type="EMBL" id="CP046475">
    <property type="protein sequence ID" value="QGX08835.1"/>
    <property type="molecule type" value="Genomic_DNA"/>
</dbReference>
<dbReference type="GeneID" id="59163561"/>
<dbReference type="AlphaFoldDB" id="A0A650GFS2"/>
<gene>
    <name evidence="1" type="ORF">EEW87_17675</name>
</gene>
<dbReference type="Proteomes" id="UP000271708">
    <property type="component" value="Plasmid unnamed"/>
</dbReference>
<reference evidence="1 2" key="1">
    <citation type="submission" date="2019-11" db="EMBL/GenBank/DDBJ databases">
        <title>Complete Genome Sequence of Janibacter melonis M714.</title>
        <authorList>
            <person name="Zhao Q."/>
        </authorList>
    </citation>
    <scope>NUCLEOTIDE SEQUENCE [LARGE SCALE GENOMIC DNA]</scope>
    <source>
        <strain evidence="1 2">M714</strain>
        <plasmid evidence="1 2">unnamed</plasmid>
    </source>
</reference>
<dbReference type="KEGG" id="jme:EEW87_17675"/>
<sequence length="163" mass="17536">MTQTHLQIGSDAVTRLIADVQHHGQLGVETGAVLLSPRGEPTVTHLAIAGDVGVVRRRGLFVLSAAALGPLFDFAEERDLQLRAQVHSHHGRAFLSPTDEAGNIRMTGFVAAVIPTFTHPSTDVDLWGWWTFDGSCWVPSPAASLGDLETTVLTFDAEGVRDE</sequence>
<protein>
    <recommendedName>
        <fullName evidence="3">JAB domain-containing protein</fullName>
    </recommendedName>
</protein>
<evidence type="ECO:0008006" key="3">
    <source>
        <dbReference type="Google" id="ProtNLM"/>
    </source>
</evidence>
<dbReference type="RefSeq" id="WP_123093654.1">
    <property type="nucleotide sequence ID" value="NZ_CP046475.1"/>
</dbReference>
<evidence type="ECO:0000313" key="1">
    <source>
        <dbReference type="EMBL" id="QGX08835.1"/>
    </source>
</evidence>